<dbReference type="STRING" id="1400863.BN873_70012"/>
<comment type="caution">
    <text evidence="1">The sequence shown here is derived from an EMBL/GenBank/DDBJ whole genome shotgun (WGS) entry which is preliminary data.</text>
</comment>
<dbReference type="Proteomes" id="UP000035760">
    <property type="component" value="Unassembled WGS sequence"/>
</dbReference>
<evidence type="ECO:0000313" key="2">
    <source>
        <dbReference type="Proteomes" id="UP000035760"/>
    </source>
</evidence>
<dbReference type="InterPro" id="IPR012902">
    <property type="entry name" value="N_methyl_site"/>
</dbReference>
<dbReference type="InterPro" id="IPR032092">
    <property type="entry name" value="PilW"/>
</dbReference>
<sequence>MMIKIYLKRGFSLVEILVALSISLILLSGMISVLLSSKQSYLRKESLSYMQENLRVASELLRKTLSMAESVQQGSNENQIIIDYSGGKGVFNCLGQPVLSGKVVSYFDVQNNSLYCSSAYPIISGARQPLVDGVRTMRILYGIDSNADGAVERYVSSSVDWTTVISARVTLELLDSAVQRQPEVTLTIGMRPRIFARLKADAP</sequence>
<dbReference type="GO" id="GO:0043683">
    <property type="term" value="P:type IV pilus assembly"/>
    <property type="evidence" value="ECO:0007669"/>
    <property type="project" value="InterPro"/>
</dbReference>
<reference evidence="1" key="1">
    <citation type="submission" date="2013-07" db="EMBL/GenBank/DDBJ databases">
        <authorList>
            <person name="McIlroy S."/>
        </authorList>
    </citation>
    <scope>NUCLEOTIDE SEQUENCE [LARGE SCALE GENOMIC DNA]</scope>
    <source>
        <strain evidence="1">Run_A_D11</strain>
    </source>
</reference>
<dbReference type="RefSeq" id="WP_048675148.1">
    <property type="nucleotide sequence ID" value="NZ_CBTJ020000080.1"/>
</dbReference>
<dbReference type="AlphaFoldDB" id="W6MAR0"/>
<protein>
    <recommendedName>
        <fullName evidence="3">Prepilin-type N-terminal cleavage/methylation domain-containing protein</fullName>
    </recommendedName>
</protein>
<accession>W6MAR0</accession>
<dbReference type="Pfam" id="PF16074">
    <property type="entry name" value="PilW"/>
    <property type="match status" value="1"/>
</dbReference>
<evidence type="ECO:0000313" key="1">
    <source>
        <dbReference type="EMBL" id="CDI03864.1"/>
    </source>
</evidence>
<dbReference type="Pfam" id="PF07963">
    <property type="entry name" value="N_methyl"/>
    <property type="match status" value="1"/>
</dbReference>
<gene>
    <name evidence="1" type="ORF">BN873_70012</name>
</gene>
<dbReference type="PROSITE" id="PS00409">
    <property type="entry name" value="PROKAR_NTER_METHYL"/>
    <property type="match status" value="1"/>
</dbReference>
<organism evidence="1 2">
    <name type="scientific">Candidatus Competibacter denitrificans Run_A_D11</name>
    <dbReference type="NCBI Taxonomy" id="1400863"/>
    <lineage>
        <taxon>Bacteria</taxon>
        <taxon>Pseudomonadati</taxon>
        <taxon>Pseudomonadota</taxon>
        <taxon>Gammaproteobacteria</taxon>
        <taxon>Candidatus Competibacteraceae</taxon>
        <taxon>Candidatus Competibacter</taxon>
    </lineage>
</organism>
<dbReference type="NCBIfam" id="TIGR02532">
    <property type="entry name" value="IV_pilin_GFxxxE"/>
    <property type="match status" value="1"/>
</dbReference>
<keyword evidence="2" id="KW-1185">Reference proteome</keyword>
<evidence type="ECO:0008006" key="3">
    <source>
        <dbReference type="Google" id="ProtNLM"/>
    </source>
</evidence>
<reference evidence="1" key="2">
    <citation type="submission" date="2014-03" db="EMBL/GenBank/DDBJ databases">
        <title>Candidatus Competibacter-lineage genomes retrieved from metagenomes reveal functional metabolic diversity.</title>
        <authorList>
            <person name="McIlroy S.J."/>
            <person name="Albertsen M."/>
            <person name="Andresen E.K."/>
            <person name="Saunders A.M."/>
            <person name="Kristiansen R."/>
            <person name="Stokholm-Bjerregaard M."/>
            <person name="Nielsen K.L."/>
            <person name="Nielsen P.H."/>
        </authorList>
    </citation>
    <scope>NUCLEOTIDE SEQUENCE</scope>
    <source>
        <strain evidence="1">Run_A_D11</strain>
    </source>
</reference>
<dbReference type="OrthoDB" id="5296662at2"/>
<proteinExistence type="predicted"/>
<name>W6MAR0_9GAMM</name>
<dbReference type="EMBL" id="CBTJ020000080">
    <property type="protein sequence ID" value="CDI03864.1"/>
    <property type="molecule type" value="Genomic_DNA"/>
</dbReference>